<sequence length="209" mass="22955">TPQVCDASSKISETNIPNSKKRKFSETDIERELVAVMVNKERETLVQSSSNMSSMDTCANDCNLTPQLHADGASVTSNVGVQLDKAGMATTSSKKHSRNLCAFTGCRRSKALYPKLHLFTFPVKRPSICDAWLKNCANEDLHTVSKKTLNARQVCEKHFEDSCFLSTLKTRLHACAIPTILSLQDIDDAPGAVADIRPQLLTNCRPNAS</sequence>
<evidence type="ECO:0000256" key="4">
    <source>
        <dbReference type="ARBA" id="ARBA00023125"/>
    </source>
</evidence>
<feature type="non-terminal residue" evidence="7">
    <location>
        <position position="1"/>
    </location>
</feature>
<dbReference type="EMBL" id="GEBQ01005045">
    <property type="protein sequence ID" value="JAT34932.1"/>
    <property type="molecule type" value="Transcribed_RNA"/>
</dbReference>
<name>A0A1B6MG99_9HEMI</name>
<keyword evidence="2 5" id="KW-0863">Zinc-finger</keyword>
<proteinExistence type="predicted"/>
<dbReference type="GO" id="GO:0043565">
    <property type="term" value="F:sequence-specific DNA binding"/>
    <property type="evidence" value="ECO:0007669"/>
    <property type="project" value="InterPro"/>
</dbReference>
<dbReference type="PANTHER" id="PTHR46600:SF11">
    <property type="entry name" value="THAP DOMAIN-CONTAINING PROTEIN 10"/>
    <property type="match status" value="1"/>
</dbReference>
<evidence type="ECO:0000313" key="7">
    <source>
        <dbReference type="EMBL" id="JAT34932.1"/>
    </source>
</evidence>
<keyword evidence="1" id="KW-0479">Metal-binding</keyword>
<keyword evidence="4 5" id="KW-0238">DNA-binding</keyword>
<evidence type="ECO:0000259" key="6">
    <source>
        <dbReference type="PROSITE" id="PS50950"/>
    </source>
</evidence>
<evidence type="ECO:0000256" key="3">
    <source>
        <dbReference type="ARBA" id="ARBA00022833"/>
    </source>
</evidence>
<feature type="domain" description="THAP-type" evidence="6">
    <location>
        <begin position="96"/>
        <end position="181"/>
    </location>
</feature>
<gene>
    <name evidence="7" type="ORF">g.49242</name>
</gene>
<dbReference type="PANTHER" id="PTHR46600">
    <property type="entry name" value="THAP DOMAIN-CONTAINING"/>
    <property type="match status" value="1"/>
</dbReference>
<dbReference type="SMART" id="SM00692">
    <property type="entry name" value="DM3"/>
    <property type="match status" value="1"/>
</dbReference>
<evidence type="ECO:0000256" key="1">
    <source>
        <dbReference type="ARBA" id="ARBA00022723"/>
    </source>
</evidence>
<organism evidence="7">
    <name type="scientific">Graphocephala atropunctata</name>
    <dbReference type="NCBI Taxonomy" id="36148"/>
    <lineage>
        <taxon>Eukaryota</taxon>
        <taxon>Metazoa</taxon>
        <taxon>Ecdysozoa</taxon>
        <taxon>Arthropoda</taxon>
        <taxon>Hexapoda</taxon>
        <taxon>Insecta</taxon>
        <taxon>Pterygota</taxon>
        <taxon>Neoptera</taxon>
        <taxon>Paraneoptera</taxon>
        <taxon>Hemiptera</taxon>
        <taxon>Auchenorrhyncha</taxon>
        <taxon>Membracoidea</taxon>
        <taxon>Cicadellidae</taxon>
        <taxon>Cicadellinae</taxon>
        <taxon>Cicadellini</taxon>
        <taxon>Graphocephala</taxon>
    </lineage>
</organism>
<dbReference type="SMART" id="SM00980">
    <property type="entry name" value="THAP"/>
    <property type="match status" value="1"/>
</dbReference>
<protein>
    <recommendedName>
        <fullName evidence="6">THAP-type domain-containing protein</fullName>
    </recommendedName>
</protein>
<accession>A0A1B6MG99</accession>
<reference evidence="7" key="1">
    <citation type="submission" date="2015-11" db="EMBL/GenBank/DDBJ databases">
        <title>De novo transcriptome assembly of four potential Pierce s Disease insect vectors from Arizona vineyards.</title>
        <authorList>
            <person name="Tassone E.E."/>
        </authorList>
    </citation>
    <scope>NUCLEOTIDE SEQUENCE</scope>
</reference>
<dbReference type="AlphaFoldDB" id="A0A1B6MG99"/>
<keyword evidence="3" id="KW-0862">Zinc</keyword>
<dbReference type="PROSITE" id="PS50950">
    <property type="entry name" value="ZF_THAP"/>
    <property type="match status" value="1"/>
</dbReference>
<evidence type="ECO:0000256" key="2">
    <source>
        <dbReference type="ARBA" id="ARBA00022771"/>
    </source>
</evidence>
<dbReference type="Pfam" id="PF05485">
    <property type="entry name" value="THAP"/>
    <property type="match status" value="1"/>
</dbReference>
<dbReference type="InterPro" id="IPR006612">
    <property type="entry name" value="THAP_Znf"/>
</dbReference>
<dbReference type="SUPFAM" id="SSF57716">
    <property type="entry name" value="Glucocorticoid receptor-like (DNA-binding domain)"/>
    <property type="match status" value="1"/>
</dbReference>
<dbReference type="InterPro" id="IPR026516">
    <property type="entry name" value="THAP1/10"/>
</dbReference>
<evidence type="ECO:0000256" key="5">
    <source>
        <dbReference type="PROSITE-ProRule" id="PRU00309"/>
    </source>
</evidence>
<dbReference type="GO" id="GO:0008270">
    <property type="term" value="F:zinc ion binding"/>
    <property type="evidence" value="ECO:0007669"/>
    <property type="project" value="UniProtKB-KW"/>
</dbReference>